<protein>
    <submittedName>
        <fullName evidence="4">Pathogenesis-related protein 1-like</fullName>
    </submittedName>
</protein>
<dbReference type="GO" id="GO:0005634">
    <property type="term" value="C:nucleus"/>
    <property type="evidence" value="ECO:0007669"/>
    <property type="project" value="TreeGrafter"/>
</dbReference>
<gene>
    <name evidence="4" type="ORF">M6B38_225590</name>
</gene>
<evidence type="ECO:0000259" key="3">
    <source>
        <dbReference type="Pfam" id="PF00407"/>
    </source>
</evidence>
<reference evidence="4" key="1">
    <citation type="journal article" date="2023" name="GigaByte">
        <title>Genome assembly of the bearded iris, Iris pallida Lam.</title>
        <authorList>
            <person name="Bruccoleri R.E."/>
            <person name="Oakeley E.J."/>
            <person name="Faust A.M.E."/>
            <person name="Altorfer M."/>
            <person name="Dessus-Babus S."/>
            <person name="Burckhardt D."/>
            <person name="Oertli M."/>
            <person name="Naumann U."/>
            <person name="Petersen F."/>
            <person name="Wong J."/>
        </authorList>
    </citation>
    <scope>NUCLEOTIDE SEQUENCE</scope>
    <source>
        <strain evidence="4">GSM-AAB239-AS_SAM_17_03QT</strain>
    </source>
</reference>
<accession>A0AAX6DV63</accession>
<keyword evidence="2" id="KW-0611">Plant defense</keyword>
<dbReference type="GO" id="GO:0009738">
    <property type="term" value="P:abscisic acid-activated signaling pathway"/>
    <property type="evidence" value="ECO:0007669"/>
    <property type="project" value="InterPro"/>
</dbReference>
<comment type="similarity">
    <text evidence="1 2">Belongs to the BetVI family.</text>
</comment>
<dbReference type="PANTHER" id="PTHR31213">
    <property type="entry name" value="OS08G0374000 PROTEIN-RELATED"/>
    <property type="match status" value="1"/>
</dbReference>
<dbReference type="FunFam" id="3.30.530.20:FF:000007">
    <property type="entry name" value="Major pollen allergen Bet v 1-A"/>
    <property type="match status" value="1"/>
</dbReference>
<dbReference type="PROSITE" id="PS00451">
    <property type="entry name" value="PATHOGENESIS_BETVI"/>
    <property type="match status" value="1"/>
</dbReference>
<evidence type="ECO:0000313" key="4">
    <source>
        <dbReference type="EMBL" id="KAJ6795611.1"/>
    </source>
</evidence>
<dbReference type="GO" id="GO:0010427">
    <property type="term" value="F:abscisic acid binding"/>
    <property type="evidence" value="ECO:0007669"/>
    <property type="project" value="InterPro"/>
</dbReference>
<dbReference type="GO" id="GO:0006952">
    <property type="term" value="P:defense response"/>
    <property type="evidence" value="ECO:0007669"/>
    <property type="project" value="UniProtKB-KW"/>
</dbReference>
<evidence type="ECO:0000313" key="5">
    <source>
        <dbReference type="Proteomes" id="UP001140949"/>
    </source>
</evidence>
<proteinExistence type="inferred from homology"/>
<dbReference type="Pfam" id="PF00407">
    <property type="entry name" value="Bet_v_1"/>
    <property type="match status" value="1"/>
</dbReference>
<dbReference type="EMBL" id="JANAVB010041816">
    <property type="protein sequence ID" value="KAJ6795611.1"/>
    <property type="molecule type" value="Genomic_DNA"/>
</dbReference>
<sequence>MSSESWSHEIESSVSAARLFKASVLDWHNLGPKILPEIIASGEAISGEGAVGSVRQLNFTSAMPFSYMKERLDFIDHEKLECKSTIVEGGDLGTKIESGSFHFKFEPTASGGCLVKLAATFKPLAGTSVPGDIAEAKESVTGLIKATEAHLVANPEAYV</sequence>
<dbReference type="GO" id="GO:0004864">
    <property type="term" value="F:protein phosphatase inhibitor activity"/>
    <property type="evidence" value="ECO:0007669"/>
    <property type="project" value="InterPro"/>
</dbReference>
<evidence type="ECO:0000256" key="2">
    <source>
        <dbReference type="RuleBase" id="RU000409"/>
    </source>
</evidence>
<feature type="domain" description="Bet v I/Major latex protein" evidence="3">
    <location>
        <begin position="1"/>
        <end position="153"/>
    </location>
</feature>
<organism evidence="4 5">
    <name type="scientific">Iris pallida</name>
    <name type="common">Sweet iris</name>
    <dbReference type="NCBI Taxonomy" id="29817"/>
    <lineage>
        <taxon>Eukaryota</taxon>
        <taxon>Viridiplantae</taxon>
        <taxon>Streptophyta</taxon>
        <taxon>Embryophyta</taxon>
        <taxon>Tracheophyta</taxon>
        <taxon>Spermatophyta</taxon>
        <taxon>Magnoliopsida</taxon>
        <taxon>Liliopsida</taxon>
        <taxon>Asparagales</taxon>
        <taxon>Iridaceae</taxon>
        <taxon>Iridoideae</taxon>
        <taxon>Irideae</taxon>
        <taxon>Iris</taxon>
    </lineage>
</organism>
<dbReference type="Proteomes" id="UP001140949">
    <property type="component" value="Unassembled WGS sequence"/>
</dbReference>
<dbReference type="InterPro" id="IPR023393">
    <property type="entry name" value="START-like_dom_sf"/>
</dbReference>
<dbReference type="InterPro" id="IPR024949">
    <property type="entry name" value="Bet_v_I_allergen"/>
</dbReference>
<dbReference type="InterPro" id="IPR050279">
    <property type="entry name" value="Plant_def-hormone_signal"/>
</dbReference>
<reference evidence="4" key="2">
    <citation type="submission" date="2023-04" db="EMBL/GenBank/DDBJ databases">
        <authorList>
            <person name="Bruccoleri R.E."/>
            <person name="Oakeley E.J."/>
            <person name="Faust A.-M."/>
            <person name="Dessus-Babus S."/>
            <person name="Altorfer M."/>
            <person name="Burckhardt D."/>
            <person name="Oertli M."/>
            <person name="Naumann U."/>
            <person name="Petersen F."/>
            <person name="Wong J."/>
        </authorList>
    </citation>
    <scope>NUCLEOTIDE SEQUENCE</scope>
    <source>
        <strain evidence="4">GSM-AAB239-AS_SAM_17_03QT</strain>
        <tissue evidence="4">Leaf</tissue>
    </source>
</reference>
<dbReference type="Gene3D" id="3.30.530.20">
    <property type="match status" value="1"/>
</dbReference>
<keyword evidence="5" id="KW-1185">Reference proteome</keyword>
<evidence type="ECO:0000256" key="1">
    <source>
        <dbReference type="ARBA" id="ARBA00009744"/>
    </source>
</evidence>
<dbReference type="SUPFAM" id="SSF55961">
    <property type="entry name" value="Bet v1-like"/>
    <property type="match status" value="1"/>
</dbReference>
<comment type="caution">
    <text evidence="4">The sequence shown here is derived from an EMBL/GenBank/DDBJ whole genome shotgun (WGS) entry which is preliminary data.</text>
</comment>
<dbReference type="PRINTS" id="PR00634">
    <property type="entry name" value="BETALLERGEN"/>
</dbReference>
<dbReference type="PANTHER" id="PTHR31213:SF201">
    <property type="entry name" value="OS03G0300400 PROTEIN"/>
    <property type="match status" value="1"/>
</dbReference>
<dbReference type="InterPro" id="IPR000916">
    <property type="entry name" value="Bet_v_I/MLP"/>
</dbReference>
<dbReference type="GO" id="GO:0038023">
    <property type="term" value="F:signaling receptor activity"/>
    <property type="evidence" value="ECO:0007669"/>
    <property type="project" value="InterPro"/>
</dbReference>
<keyword evidence="2" id="KW-0568">Pathogenesis-related protein</keyword>
<dbReference type="AlphaFoldDB" id="A0AAX6DV63"/>
<name>A0AAX6DV63_IRIPA</name>
<dbReference type="CDD" id="cd07816">
    <property type="entry name" value="Bet_v1-like"/>
    <property type="match status" value="1"/>
</dbReference>
<dbReference type="GO" id="GO:0005737">
    <property type="term" value="C:cytoplasm"/>
    <property type="evidence" value="ECO:0007669"/>
    <property type="project" value="TreeGrafter"/>
</dbReference>